<dbReference type="EMBL" id="NWUW01000016">
    <property type="protein sequence ID" value="PIE93571.1"/>
    <property type="molecule type" value="Genomic_DNA"/>
</dbReference>
<protein>
    <submittedName>
        <fullName evidence="3">Capsule biosynthesis protein</fullName>
    </submittedName>
</protein>
<comment type="similarity">
    <text evidence="1">Belongs to the CapA family.</text>
</comment>
<keyword evidence="4" id="KW-1185">Reference proteome</keyword>
<reference evidence="3 4" key="1">
    <citation type="submission" date="2017-09" db="EMBL/GenBank/DDBJ databases">
        <title>Biocontrol bacteria screening and application from spent mushroom substrate.</title>
        <authorList>
            <person name="Sun X."/>
        </authorList>
    </citation>
    <scope>NUCLEOTIDE SEQUENCE [LARGE SCALE GENOMIC DNA]</scope>
    <source>
        <strain evidence="3 4">100374</strain>
    </source>
</reference>
<dbReference type="Pfam" id="PF09587">
    <property type="entry name" value="PGA_cap"/>
    <property type="match status" value="1"/>
</dbReference>
<organism evidence="3 4">
    <name type="scientific">Bacillus fungorum</name>
    <dbReference type="NCBI Taxonomy" id="2039284"/>
    <lineage>
        <taxon>Bacteria</taxon>
        <taxon>Bacillati</taxon>
        <taxon>Bacillota</taxon>
        <taxon>Bacilli</taxon>
        <taxon>Bacillales</taxon>
        <taxon>Bacillaceae</taxon>
        <taxon>Bacillus</taxon>
    </lineage>
</organism>
<dbReference type="InterPro" id="IPR029052">
    <property type="entry name" value="Metallo-depent_PP-like"/>
</dbReference>
<evidence type="ECO:0000256" key="1">
    <source>
        <dbReference type="ARBA" id="ARBA00005662"/>
    </source>
</evidence>
<dbReference type="PANTHER" id="PTHR33393:SF11">
    <property type="entry name" value="POLYGLUTAMINE SYNTHESIS ACCESSORY PROTEIN RV0574C-RELATED"/>
    <property type="match status" value="1"/>
</dbReference>
<dbReference type="SMART" id="SM00854">
    <property type="entry name" value="PGA_cap"/>
    <property type="match status" value="1"/>
</dbReference>
<dbReference type="RefSeq" id="WP_099685507.1">
    <property type="nucleotide sequence ID" value="NZ_NWUW01000016.1"/>
</dbReference>
<proteinExistence type="inferred from homology"/>
<dbReference type="InterPro" id="IPR019079">
    <property type="entry name" value="Capsule_synth_CapA"/>
</dbReference>
<evidence type="ECO:0000313" key="3">
    <source>
        <dbReference type="EMBL" id="PIE93571.1"/>
    </source>
</evidence>
<dbReference type="CDD" id="cd07381">
    <property type="entry name" value="MPP_CapA"/>
    <property type="match status" value="1"/>
</dbReference>
<accession>A0A2G6QA00</accession>
<dbReference type="AlphaFoldDB" id="A0A2G6QA00"/>
<dbReference type="Proteomes" id="UP000228484">
    <property type="component" value="Unassembled WGS sequence"/>
</dbReference>
<dbReference type="SUPFAM" id="SSF56300">
    <property type="entry name" value="Metallo-dependent phosphatases"/>
    <property type="match status" value="1"/>
</dbReference>
<feature type="domain" description="Capsule synthesis protein CapA" evidence="2">
    <location>
        <begin position="7"/>
        <end position="321"/>
    </location>
</feature>
<dbReference type="PANTHER" id="PTHR33393">
    <property type="entry name" value="POLYGLUTAMINE SYNTHESIS ACCESSORY PROTEIN RV0574C-RELATED"/>
    <property type="match status" value="1"/>
</dbReference>
<evidence type="ECO:0000313" key="4">
    <source>
        <dbReference type="Proteomes" id="UP000228484"/>
    </source>
</evidence>
<name>A0A2G6QA00_9BACI</name>
<gene>
    <name evidence="3" type="ORF">CO726_20415</name>
</gene>
<dbReference type="InterPro" id="IPR052169">
    <property type="entry name" value="CW_Biosynth-Accessory"/>
</dbReference>
<evidence type="ECO:0000259" key="2">
    <source>
        <dbReference type="SMART" id="SM00854"/>
    </source>
</evidence>
<sequence>MGNNNISFIATGDSFITRSAPQNINFKELSELIQQHDVKLTNLETTIRKDEGFPAAQSGGTWAYASPNVLNTLSSYGFNSISLANNHILDYSYEGLAATEKYVNEAGFIYCGAGHNLYEASKPKYLETINGRIALIGVTSTFHESWIAGEQRIDCKGRPGINPLRYDVVHKIHNNKMKILKEIANITEINAEINIAVKNGNLINIIPDDYFPFGEYDFITINNEEEEGSITKCHTTDISRIYKSISEASRQSDYVILNVHSHEMKGESENKPADFLVEFGKGCIDQGAHAIICHGPHIIRGIEIYKNRPILYGLGNFIFQNETIETLPSDFYSSLNLDYSHSTADLLDKKNKNNTTSFGAKRKFWDSFLPSWKMKNGKLQEMTLYPISLEWELPRYKRGWPKLVQNTDILKKVNDLSAPYGVHIDIQSNGIGKLIW</sequence>
<comment type="caution">
    <text evidence="3">The sequence shown here is derived from an EMBL/GenBank/DDBJ whole genome shotgun (WGS) entry which is preliminary data.</text>
</comment>